<name>A0A0B7MSP9_9FUNG</name>
<reference evidence="2 3" key="1">
    <citation type="submission" date="2014-09" db="EMBL/GenBank/DDBJ databases">
        <authorList>
            <person name="Ellenberger Sabrina"/>
        </authorList>
    </citation>
    <scope>NUCLEOTIDE SEQUENCE [LARGE SCALE GENOMIC DNA]</scope>
    <source>
        <strain evidence="2 3">CBS 412.66</strain>
    </source>
</reference>
<evidence type="ECO:0000256" key="1">
    <source>
        <dbReference type="SAM" id="MobiDB-lite"/>
    </source>
</evidence>
<keyword evidence="3" id="KW-1185">Reference proteome</keyword>
<dbReference type="AlphaFoldDB" id="A0A0B7MSP9"/>
<organism evidence="2 3">
    <name type="scientific">Parasitella parasitica</name>
    <dbReference type="NCBI Taxonomy" id="35722"/>
    <lineage>
        <taxon>Eukaryota</taxon>
        <taxon>Fungi</taxon>
        <taxon>Fungi incertae sedis</taxon>
        <taxon>Mucoromycota</taxon>
        <taxon>Mucoromycotina</taxon>
        <taxon>Mucoromycetes</taxon>
        <taxon>Mucorales</taxon>
        <taxon>Mucorineae</taxon>
        <taxon>Mucoraceae</taxon>
        <taxon>Parasitella</taxon>
    </lineage>
</organism>
<sequence>MSFNKPISTLFARLSNSTPSTNTNKKVNNPKASKKGKSLRKYVLKSLFQAKKQSSQDQPPSIPIQNEEIVIDSEITLADSHIGFDELLEDVYDEIKYALDSRGTIYYESDLQSAHEAFNKCTKYLAERIKNLDENAETKYYLDLWSGKIKDVRSELNELLEATLSAELPNPTLSLKKNKVNNPKPFENRKSLRNFVLKRLFQSKKRSSQDQPLPIPVQNDEIVNDSEITLVDVRSEFEGLLEDVDDEIKYALDSYETSYYEGDLESAHEAFDRCTDYLAEVKQTLEENAESKYYLNLWIGKIKDLQSELNKLPKASNAEEC</sequence>
<evidence type="ECO:0000313" key="3">
    <source>
        <dbReference type="Proteomes" id="UP000054107"/>
    </source>
</evidence>
<protein>
    <submittedName>
        <fullName evidence="2">Uncharacterized protein</fullName>
    </submittedName>
</protein>
<proteinExistence type="predicted"/>
<dbReference type="OrthoDB" id="10532598at2759"/>
<gene>
    <name evidence="2" type="primary">PARPA_01416.1 scaffold 1359</name>
</gene>
<evidence type="ECO:0000313" key="2">
    <source>
        <dbReference type="EMBL" id="CEP08107.1"/>
    </source>
</evidence>
<feature type="region of interest" description="Disordered" evidence="1">
    <location>
        <begin position="14"/>
        <end position="37"/>
    </location>
</feature>
<dbReference type="EMBL" id="LN719426">
    <property type="protein sequence ID" value="CEP08107.1"/>
    <property type="molecule type" value="Genomic_DNA"/>
</dbReference>
<accession>A0A0B7MSP9</accession>
<feature type="compositionally biased region" description="Polar residues" evidence="1">
    <location>
        <begin position="14"/>
        <end position="31"/>
    </location>
</feature>
<dbReference type="Proteomes" id="UP000054107">
    <property type="component" value="Unassembled WGS sequence"/>
</dbReference>